<dbReference type="InterPro" id="IPR050301">
    <property type="entry name" value="NTE"/>
</dbReference>
<keyword evidence="1 4" id="KW-0378">Hydrolase</keyword>
<reference evidence="6 7" key="1">
    <citation type="journal article" date="2016" name="Antonie Van Leeuwenhoek">
        <title>Dongia soli sp. nov., isolated from soil from Dokdo, Korea.</title>
        <authorList>
            <person name="Kim D.U."/>
            <person name="Lee H."/>
            <person name="Kim H."/>
            <person name="Kim S.G."/>
            <person name="Ka J.O."/>
        </authorList>
    </citation>
    <scope>NUCLEOTIDE SEQUENCE [LARGE SCALE GENOMIC DNA]</scope>
    <source>
        <strain evidence="6 7">D78</strain>
    </source>
</reference>
<dbReference type="SUPFAM" id="SSF52151">
    <property type="entry name" value="FabD/lysophospholipase-like"/>
    <property type="match status" value="1"/>
</dbReference>
<evidence type="ECO:0000256" key="4">
    <source>
        <dbReference type="PROSITE-ProRule" id="PRU01161"/>
    </source>
</evidence>
<evidence type="ECO:0000256" key="1">
    <source>
        <dbReference type="ARBA" id="ARBA00022801"/>
    </source>
</evidence>
<feature type="short sequence motif" description="GXGXXG" evidence="4">
    <location>
        <begin position="60"/>
        <end position="65"/>
    </location>
</feature>
<organism evidence="6 7">
    <name type="scientific">Dongia soli</name>
    <dbReference type="NCBI Taxonomy" id="600628"/>
    <lineage>
        <taxon>Bacteria</taxon>
        <taxon>Pseudomonadati</taxon>
        <taxon>Pseudomonadota</taxon>
        <taxon>Alphaproteobacteria</taxon>
        <taxon>Rhodospirillales</taxon>
        <taxon>Dongiaceae</taxon>
        <taxon>Dongia</taxon>
    </lineage>
</organism>
<comment type="caution">
    <text evidence="6">The sequence shown here is derived from an EMBL/GenBank/DDBJ whole genome shotgun (WGS) entry which is preliminary data.</text>
</comment>
<dbReference type="Pfam" id="PF01734">
    <property type="entry name" value="Patatin"/>
    <property type="match status" value="1"/>
</dbReference>
<feature type="short sequence motif" description="DGA/G" evidence="4">
    <location>
        <begin position="242"/>
        <end position="244"/>
    </location>
</feature>
<proteinExistence type="predicted"/>
<dbReference type="Proteomes" id="UP001279642">
    <property type="component" value="Unassembled WGS sequence"/>
</dbReference>
<dbReference type="RefSeq" id="WP_320508993.1">
    <property type="nucleotide sequence ID" value="NZ_JAXCLW010000003.1"/>
</dbReference>
<keyword evidence="3 4" id="KW-0443">Lipid metabolism</keyword>
<evidence type="ECO:0000259" key="5">
    <source>
        <dbReference type="PROSITE" id="PS51635"/>
    </source>
</evidence>
<accession>A0ABU5ECJ4</accession>
<evidence type="ECO:0000313" key="6">
    <source>
        <dbReference type="EMBL" id="MDY0883928.1"/>
    </source>
</evidence>
<name>A0ABU5ECJ4_9PROT</name>
<dbReference type="InterPro" id="IPR016035">
    <property type="entry name" value="Acyl_Trfase/lysoPLipase"/>
</dbReference>
<evidence type="ECO:0000256" key="2">
    <source>
        <dbReference type="ARBA" id="ARBA00022963"/>
    </source>
</evidence>
<protein>
    <submittedName>
        <fullName evidence="6">Patatin-like phospholipase family protein</fullName>
    </submittedName>
</protein>
<sequence>MRSAAAIPPFQPPPHTVLNSFLEPAQLTDAEAALEKSKGPAQTTDPQKAADRRLALALQGGGAHGAFTWGVLDRLLDESDIAIDAISGASAGALNAVALAAGYMQDGRAGAQEMLSKLWHRIADLASMSLLQPTPMERLAPGWRSDWSPGHLLLDFFSRFVSPYQFNPFGIDPLRQLLQDLIDFDSLRRPEAIRLFISTTQLDTGDLRIFGNETITVETILASGCLPSFNQAIKLDDTYYWDGGYSGNPALLPLLMETTAMEILLVRIDPKQVAGVPMTVNGIRSRLNRIMFNAPLNAELRFIDWLRHELNGPARPLTPVGQRLKHLHIQSLSADDFMGQLDDSSKLMPDLEFISRLRRVGHETASQWLGARSARKLPQGNCD</sequence>
<feature type="active site" description="Nucleophile" evidence="4">
    <location>
        <position position="90"/>
    </location>
</feature>
<gene>
    <name evidence="6" type="ORF">SMD27_13835</name>
</gene>
<evidence type="ECO:0000313" key="7">
    <source>
        <dbReference type="Proteomes" id="UP001279642"/>
    </source>
</evidence>
<evidence type="ECO:0000256" key="3">
    <source>
        <dbReference type="ARBA" id="ARBA00023098"/>
    </source>
</evidence>
<keyword evidence="7" id="KW-1185">Reference proteome</keyword>
<dbReference type="EMBL" id="JAXCLW010000003">
    <property type="protein sequence ID" value="MDY0883928.1"/>
    <property type="molecule type" value="Genomic_DNA"/>
</dbReference>
<keyword evidence="2 4" id="KW-0442">Lipid degradation</keyword>
<dbReference type="Gene3D" id="3.40.1090.10">
    <property type="entry name" value="Cytosolic phospholipase A2 catalytic domain"/>
    <property type="match status" value="2"/>
</dbReference>
<dbReference type="PANTHER" id="PTHR14226">
    <property type="entry name" value="NEUROPATHY TARGET ESTERASE/SWISS CHEESE D.MELANOGASTER"/>
    <property type="match status" value="1"/>
</dbReference>
<dbReference type="InterPro" id="IPR002641">
    <property type="entry name" value="PNPLA_dom"/>
</dbReference>
<feature type="short sequence motif" description="GXSXG" evidence="4">
    <location>
        <begin position="88"/>
        <end position="92"/>
    </location>
</feature>
<dbReference type="PANTHER" id="PTHR14226:SF78">
    <property type="entry name" value="SLR0060 PROTEIN"/>
    <property type="match status" value="1"/>
</dbReference>
<feature type="active site" description="Proton acceptor" evidence="4">
    <location>
        <position position="242"/>
    </location>
</feature>
<feature type="domain" description="PNPLA" evidence="5">
    <location>
        <begin position="56"/>
        <end position="255"/>
    </location>
</feature>
<dbReference type="PROSITE" id="PS51635">
    <property type="entry name" value="PNPLA"/>
    <property type="match status" value="1"/>
</dbReference>